<accession>A0A975YF89</accession>
<dbReference type="EMBL" id="JAIMBW010000001">
    <property type="protein sequence ID" value="MBY4894552.1"/>
    <property type="molecule type" value="Genomic_DNA"/>
</dbReference>
<keyword evidence="4 6" id="KW-1133">Transmembrane helix</keyword>
<feature type="transmembrane region" description="Helical" evidence="6">
    <location>
        <begin position="134"/>
        <end position="151"/>
    </location>
</feature>
<evidence type="ECO:0000256" key="4">
    <source>
        <dbReference type="ARBA" id="ARBA00022989"/>
    </source>
</evidence>
<organism evidence="8">
    <name type="scientific">Gymnodinialimonas phycosphaerae</name>
    <dbReference type="NCBI Taxonomy" id="2841589"/>
    <lineage>
        <taxon>Bacteria</taxon>
        <taxon>Pseudomonadati</taxon>
        <taxon>Pseudomonadota</taxon>
        <taxon>Alphaproteobacteria</taxon>
        <taxon>Rhodobacterales</taxon>
        <taxon>Paracoccaceae</taxon>
        <taxon>Gymnodinialimonas</taxon>
    </lineage>
</organism>
<evidence type="ECO:0000256" key="1">
    <source>
        <dbReference type="ARBA" id="ARBA00004651"/>
    </source>
</evidence>
<dbReference type="InterPro" id="IPR011620">
    <property type="entry name" value="Sig_transdc_His_kinase_LytS_TM"/>
</dbReference>
<evidence type="ECO:0000256" key="2">
    <source>
        <dbReference type="ARBA" id="ARBA00022475"/>
    </source>
</evidence>
<dbReference type="AlphaFoldDB" id="A0A975YF89"/>
<feature type="domain" description="Signal transduction histidine kinase 5TM receptor LytS transmembrane region" evidence="7">
    <location>
        <begin position="38"/>
        <end position="184"/>
    </location>
</feature>
<dbReference type="GO" id="GO:0005886">
    <property type="term" value="C:plasma membrane"/>
    <property type="evidence" value="ECO:0007669"/>
    <property type="project" value="UniProtKB-SubCell"/>
</dbReference>
<gene>
    <name evidence="8" type="ORF">KUL25_17475</name>
</gene>
<evidence type="ECO:0000313" key="8">
    <source>
        <dbReference type="EMBL" id="QXL87202.1"/>
    </source>
</evidence>
<evidence type="ECO:0000259" key="7">
    <source>
        <dbReference type="Pfam" id="PF07694"/>
    </source>
</evidence>
<keyword evidence="5 6" id="KW-0472">Membrane</keyword>
<evidence type="ECO:0000256" key="5">
    <source>
        <dbReference type="ARBA" id="ARBA00023136"/>
    </source>
</evidence>
<reference evidence="8 9" key="1">
    <citation type="submission" date="2021-07" db="EMBL/GenBank/DDBJ databases">
        <title>Karlodiniumbacter phycospheric gen. nov., sp. nov., a phycosphere bacterium isolated from karlodinium veneficum.</title>
        <authorList>
            <person name="Peng Y."/>
            <person name="Jiang L."/>
            <person name="Lee J."/>
        </authorList>
    </citation>
    <scope>NUCLEOTIDE SEQUENCE</scope>
    <source>
        <strain evidence="8 9">N5</strain>
    </source>
</reference>
<evidence type="ECO:0000313" key="9">
    <source>
        <dbReference type="Proteomes" id="UP000693972"/>
    </source>
</evidence>
<keyword evidence="3 6" id="KW-0812">Transmembrane</keyword>
<evidence type="ECO:0000256" key="3">
    <source>
        <dbReference type="ARBA" id="ARBA00022692"/>
    </source>
</evidence>
<dbReference type="Proteomes" id="UP000693972">
    <property type="component" value="Unassembled WGS sequence"/>
</dbReference>
<feature type="transmembrane region" description="Helical" evidence="6">
    <location>
        <begin position="68"/>
        <end position="91"/>
    </location>
</feature>
<keyword evidence="2" id="KW-1003">Cell membrane</keyword>
<keyword evidence="9" id="KW-1185">Reference proteome</keyword>
<dbReference type="RefSeq" id="WP_257894107.1">
    <property type="nucleotide sequence ID" value="NZ_JAIMBW010000001.1"/>
</dbReference>
<dbReference type="EMBL" id="CP078073">
    <property type="protein sequence ID" value="QXL87202.1"/>
    <property type="molecule type" value="Genomic_DNA"/>
</dbReference>
<name>A0A975YF89_9RHOB</name>
<proteinExistence type="predicted"/>
<comment type="subcellular location">
    <subcellularLocation>
        <location evidence="1">Cell membrane</location>
        <topology evidence="1">Multi-pass membrane protein</topology>
    </subcellularLocation>
</comment>
<dbReference type="GO" id="GO:0000155">
    <property type="term" value="F:phosphorelay sensor kinase activity"/>
    <property type="evidence" value="ECO:0007669"/>
    <property type="project" value="InterPro"/>
</dbReference>
<feature type="transmembrane region" description="Helical" evidence="6">
    <location>
        <begin position="157"/>
        <end position="182"/>
    </location>
</feature>
<dbReference type="Pfam" id="PF07694">
    <property type="entry name" value="5TM-5TMR_LYT"/>
    <property type="match status" value="1"/>
</dbReference>
<evidence type="ECO:0000256" key="6">
    <source>
        <dbReference type="SAM" id="Phobius"/>
    </source>
</evidence>
<protein>
    <recommendedName>
        <fullName evidence="7">Signal transduction histidine kinase 5TM receptor LytS transmembrane region domain-containing protein</fullName>
    </recommendedName>
</protein>
<feature type="transmembrane region" description="Helical" evidence="6">
    <location>
        <begin position="97"/>
        <end position="122"/>
    </location>
</feature>
<sequence>MSVTFIVDVIVAIAVSALLGEAYGGVRRKLSGKALAPFALGALFGVIALILMLRPIEPYDGLLIDLRNIPIALAGAFLGWRGLLPCLFIAASTRIGMGGIGATAGVVAMIMAGGAGCFWAWYVQRFDKRSFKMLLVLAIAMSSHLLAGFVLPDDLAAWFFTTAALPLFAMNLLAIPLIGYVLERENRRIQREHRMAAAMTRDPETGLLTGAAFVRDVTNAFAALPYGTFSGFLKISVNTGGWHLSERFFGAAEKAVLDGPFLAQHMEHAQYAGMAIDGSVLVPVTAYEIDTVSRVKSHLRLGLQNRCRDEGISATLQFEVLEAPDPKDFLRIAKTAAVIPRSDWAHQRCGPRGALGSRAHITTPRRSQIFNPEEHEVLFAKAEFLIERSST</sequence>
<dbReference type="Gene3D" id="1.10.1760.20">
    <property type="match status" value="1"/>
</dbReference>
<dbReference type="GO" id="GO:0071555">
    <property type="term" value="P:cell wall organization"/>
    <property type="evidence" value="ECO:0007669"/>
    <property type="project" value="InterPro"/>
</dbReference>
<feature type="transmembrane region" description="Helical" evidence="6">
    <location>
        <begin position="34"/>
        <end position="56"/>
    </location>
</feature>